<dbReference type="InterPro" id="IPR021352">
    <property type="entry name" value="DUF2971"/>
</dbReference>
<dbReference type="AlphaFoldDB" id="A0AAW9K841"/>
<dbReference type="RefSeq" id="WP_110026534.1">
    <property type="nucleotide sequence ID" value="NZ_CABHJA010000008.1"/>
</dbReference>
<accession>A0AAW9K841</accession>
<evidence type="ECO:0000313" key="2">
    <source>
        <dbReference type="Proteomes" id="UP001288944"/>
    </source>
</evidence>
<protein>
    <submittedName>
        <fullName evidence="1">DUF2971 domain-containing protein</fullName>
    </submittedName>
</protein>
<proteinExistence type="predicted"/>
<dbReference type="Pfam" id="PF11185">
    <property type="entry name" value="DUF2971"/>
    <property type="match status" value="1"/>
</dbReference>
<evidence type="ECO:0000313" key="1">
    <source>
        <dbReference type="EMBL" id="MDZ7541871.1"/>
    </source>
</evidence>
<gene>
    <name evidence="1" type="ORF">GNF83_11530</name>
</gene>
<reference evidence="1" key="1">
    <citation type="submission" date="2019-11" db="EMBL/GenBank/DDBJ databases">
        <title>Characterization of Clostridium perfringens isolates from swine manure treated agricultural soils.</title>
        <authorList>
            <person name="Wushke S.T."/>
        </authorList>
    </citation>
    <scope>NUCLEOTIDE SEQUENCE</scope>
    <source>
        <strain evidence="1">X62</strain>
    </source>
</reference>
<sequence>MTNEFKEKFLISKFPLQNEKIDECILEDIENQKPKKIYKFMDLSTDELDKLNSIKKGKLWVSSACKLNDPFECIFNIDSDHINSKDCSLLKMQWFENWVGESIEQLKKQTYIASLTESKKSILMWSHYANNHTGICIEYNFEEVERCQGDNFKLLPVIYKENMADYIPEPNLEWLYRAYACKAKEWAYELEWRTIVQESSFKKGFLVDFTQPRCIYLGCNMEDYKKEQIKEFFKDSKIKIKSMIKSKCKYEVLG</sequence>
<comment type="caution">
    <text evidence="1">The sequence shown here is derived from an EMBL/GenBank/DDBJ whole genome shotgun (WGS) entry which is preliminary data.</text>
</comment>
<dbReference type="EMBL" id="WNUR01000031">
    <property type="protein sequence ID" value="MDZ7541871.1"/>
    <property type="molecule type" value="Genomic_DNA"/>
</dbReference>
<organism evidence="1 2">
    <name type="scientific">Clostridium perfringens</name>
    <dbReference type="NCBI Taxonomy" id="1502"/>
    <lineage>
        <taxon>Bacteria</taxon>
        <taxon>Bacillati</taxon>
        <taxon>Bacillota</taxon>
        <taxon>Clostridia</taxon>
        <taxon>Eubacteriales</taxon>
        <taxon>Clostridiaceae</taxon>
        <taxon>Clostridium</taxon>
    </lineage>
</organism>
<name>A0AAW9K841_CLOPF</name>
<dbReference type="Proteomes" id="UP001288944">
    <property type="component" value="Unassembled WGS sequence"/>
</dbReference>